<evidence type="ECO:0000313" key="8">
    <source>
        <dbReference type="Proteomes" id="UP001286313"/>
    </source>
</evidence>
<protein>
    <recommendedName>
        <fullName evidence="6">Peptidase S1 domain-containing protein</fullName>
    </recommendedName>
</protein>
<dbReference type="PANTHER" id="PTHR24258:SF129">
    <property type="entry name" value="LP15124P-RELATED"/>
    <property type="match status" value="1"/>
</dbReference>
<dbReference type="EMBL" id="JAWQEG010009264">
    <property type="protein sequence ID" value="KAK3848924.1"/>
    <property type="molecule type" value="Genomic_DNA"/>
</dbReference>
<dbReference type="SMART" id="SM00020">
    <property type="entry name" value="Tryp_SPc"/>
    <property type="match status" value="1"/>
</dbReference>
<dbReference type="SUPFAM" id="SSF50494">
    <property type="entry name" value="Trypsin-like serine proteases"/>
    <property type="match status" value="1"/>
</dbReference>
<dbReference type="GO" id="GO:0006508">
    <property type="term" value="P:proteolysis"/>
    <property type="evidence" value="ECO:0007669"/>
    <property type="project" value="InterPro"/>
</dbReference>
<evidence type="ECO:0000256" key="1">
    <source>
        <dbReference type="ARBA" id="ARBA00004613"/>
    </source>
</evidence>
<dbReference type="AlphaFoldDB" id="A0AAE1EEK7"/>
<keyword evidence="5" id="KW-0732">Signal</keyword>
<reference evidence="7" key="1">
    <citation type="submission" date="2023-10" db="EMBL/GenBank/DDBJ databases">
        <title>Genome assemblies of two species of porcelain crab, Petrolisthes cinctipes and Petrolisthes manimaculis (Anomura: Porcellanidae).</title>
        <authorList>
            <person name="Angst P."/>
        </authorList>
    </citation>
    <scope>NUCLEOTIDE SEQUENCE</scope>
    <source>
        <strain evidence="7">PB745_01</strain>
        <tissue evidence="7">Gill</tissue>
    </source>
</reference>
<dbReference type="GO" id="GO:0005576">
    <property type="term" value="C:extracellular region"/>
    <property type="evidence" value="ECO:0007669"/>
    <property type="project" value="UniProtKB-SubCell"/>
</dbReference>
<dbReference type="InterPro" id="IPR009003">
    <property type="entry name" value="Peptidase_S1_PA"/>
</dbReference>
<feature type="signal peptide" evidence="5">
    <location>
        <begin position="1"/>
        <end position="29"/>
    </location>
</feature>
<dbReference type="PANTHER" id="PTHR24258">
    <property type="entry name" value="SERINE PROTEASE-RELATED"/>
    <property type="match status" value="1"/>
</dbReference>
<comment type="caution">
    <text evidence="7">The sequence shown here is derived from an EMBL/GenBank/DDBJ whole genome shotgun (WGS) entry which is preliminary data.</text>
</comment>
<keyword evidence="8" id="KW-1185">Reference proteome</keyword>
<dbReference type="CDD" id="cd00190">
    <property type="entry name" value="Tryp_SPc"/>
    <property type="match status" value="1"/>
</dbReference>
<feature type="domain" description="Peptidase S1" evidence="6">
    <location>
        <begin position="172"/>
        <end position="421"/>
    </location>
</feature>
<name>A0AAE1EEK7_PETCI</name>
<dbReference type="InterPro" id="IPR043504">
    <property type="entry name" value="Peptidase_S1_PA_chymotrypsin"/>
</dbReference>
<accession>A0AAE1EEK7</accession>
<dbReference type="PROSITE" id="PS50240">
    <property type="entry name" value="TRYPSIN_DOM"/>
    <property type="match status" value="1"/>
</dbReference>
<evidence type="ECO:0000256" key="2">
    <source>
        <dbReference type="ARBA" id="ARBA00022525"/>
    </source>
</evidence>
<dbReference type="PRINTS" id="PR00722">
    <property type="entry name" value="CHYMOTRYPSIN"/>
</dbReference>
<dbReference type="GO" id="GO:0004252">
    <property type="term" value="F:serine-type endopeptidase activity"/>
    <property type="evidence" value="ECO:0007669"/>
    <property type="project" value="InterPro"/>
</dbReference>
<dbReference type="Gene3D" id="2.40.10.10">
    <property type="entry name" value="Trypsin-like serine proteases"/>
    <property type="match status" value="2"/>
</dbReference>
<dbReference type="PROSITE" id="PS00134">
    <property type="entry name" value="TRYPSIN_HIS"/>
    <property type="match status" value="1"/>
</dbReference>
<dbReference type="Proteomes" id="UP001286313">
    <property type="component" value="Unassembled WGS sequence"/>
</dbReference>
<dbReference type="InterPro" id="IPR041515">
    <property type="entry name" value="PPAF-2-like_Clip"/>
</dbReference>
<comment type="subcellular location">
    <subcellularLocation>
        <location evidence="1">Secreted</location>
    </subcellularLocation>
</comment>
<evidence type="ECO:0000256" key="4">
    <source>
        <dbReference type="SAM" id="MobiDB-lite"/>
    </source>
</evidence>
<feature type="chain" id="PRO_5042175400" description="Peptidase S1 domain-containing protein" evidence="5">
    <location>
        <begin position="30"/>
        <end position="438"/>
    </location>
</feature>
<keyword evidence="2" id="KW-0964">Secreted</keyword>
<evidence type="ECO:0000256" key="3">
    <source>
        <dbReference type="ARBA" id="ARBA00023157"/>
    </source>
</evidence>
<keyword evidence="3" id="KW-1015">Disulfide bond</keyword>
<proteinExistence type="predicted"/>
<dbReference type="InterPro" id="IPR018114">
    <property type="entry name" value="TRYPSIN_HIS"/>
</dbReference>
<organism evidence="7 8">
    <name type="scientific">Petrolisthes cinctipes</name>
    <name type="common">Flat porcelain crab</name>
    <dbReference type="NCBI Taxonomy" id="88211"/>
    <lineage>
        <taxon>Eukaryota</taxon>
        <taxon>Metazoa</taxon>
        <taxon>Ecdysozoa</taxon>
        <taxon>Arthropoda</taxon>
        <taxon>Crustacea</taxon>
        <taxon>Multicrustacea</taxon>
        <taxon>Malacostraca</taxon>
        <taxon>Eumalacostraca</taxon>
        <taxon>Eucarida</taxon>
        <taxon>Decapoda</taxon>
        <taxon>Pleocyemata</taxon>
        <taxon>Anomura</taxon>
        <taxon>Galatheoidea</taxon>
        <taxon>Porcellanidae</taxon>
        <taxon>Petrolisthes</taxon>
    </lineage>
</organism>
<dbReference type="InterPro" id="IPR001254">
    <property type="entry name" value="Trypsin_dom"/>
</dbReference>
<dbReference type="Pfam" id="PF00089">
    <property type="entry name" value="Trypsin"/>
    <property type="match status" value="1"/>
</dbReference>
<dbReference type="InterPro" id="IPR001314">
    <property type="entry name" value="Peptidase_S1A"/>
</dbReference>
<evidence type="ECO:0000313" key="7">
    <source>
        <dbReference type="EMBL" id="KAK3848924.1"/>
    </source>
</evidence>
<feature type="region of interest" description="Disordered" evidence="4">
    <location>
        <begin position="64"/>
        <end position="85"/>
    </location>
</feature>
<gene>
    <name evidence="7" type="ORF">Pcinc_044303</name>
</gene>
<evidence type="ECO:0000256" key="5">
    <source>
        <dbReference type="SAM" id="SignalP"/>
    </source>
</evidence>
<sequence length="438" mass="48321">MFTLCLYLLLKMKQLILVVLAVVVVVVTAGPRERRQTAEDCQWFESCFDETLGVDIPVNVGEGDERTTRAAEPQNQGQGQTLPPLDTYDKCNNGRGSCVPYYLCHDGDIVTDGAGLFDIRLGDLDPLASRSSSECSQFLDVCCNNPQTENPQPIAYQAHCGRRNANGVHARITGTGFQDNQAQFGEFPWMAAVLRKEKIHDKEVNLYICGGSLIHPSVVLTAAHCIGSWQASDLVVRLGEWDTQRTYELLKHQERKVRTVVVHPDYVPRALHNTYALLFLNTPADLTPNVDTVCLNTAYNYGNCWATGWGTDKYGQEGEYQNVLKKVELGVWNNKECENALRETRLGKFFELDDSFVCAGGLPGQDTCKGDGGSPLVCPRGDGFYTQAGIVAWGIGCGEAGVPGVYANITHSRDWIIQTSNQVLEAMQVPVPASTYWN</sequence>
<evidence type="ECO:0000259" key="6">
    <source>
        <dbReference type="PROSITE" id="PS50240"/>
    </source>
</evidence>
<dbReference type="Pfam" id="PF18322">
    <property type="entry name" value="CLIP_1"/>
    <property type="match status" value="1"/>
</dbReference>
<dbReference type="FunFam" id="2.40.10.10:FF:000038">
    <property type="entry name" value="Serine protease"/>
    <property type="match status" value="1"/>
</dbReference>